<feature type="compositionally biased region" description="Basic and acidic residues" evidence="1">
    <location>
        <begin position="303"/>
        <end position="313"/>
    </location>
</feature>
<dbReference type="Pfam" id="PF09995">
    <property type="entry name" value="MPAB_Lcp_cat"/>
    <property type="match status" value="1"/>
</dbReference>
<organism evidence="3 4">
    <name type="scientific">Occultella glacieicola</name>
    <dbReference type="NCBI Taxonomy" id="2518684"/>
    <lineage>
        <taxon>Bacteria</taxon>
        <taxon>Bacillati</taxon>
        <taxon>Actinomycetota</taxon>
        <taxon>Actinomycetes</taxon>
        <taxon>Micrococcales</taxon>
        <taxon>Ruaniaceae</taxon>
        <taxon>Occultella</taxon>
    </lineage>
</organism>
<keyword evidence="4" id="KW-1185">Reference proteome</keyword>
<evidence type="ECO:0000313" key="4">
    <source>
        <dbReference type="Proteomes" id="UP000504882"/>
    </source>
</evidence>
<dbReference type="PANTHER" id="PTHR36151:SF3">
    <property type="entry name" value="ER-BOUND OXYGENASE MPAB_MPAB'_RUBBER OXYGENASE CATALYTIC DOMAIN-CONTAINING PROTEIN"/>
    <property type="match status" value="1"/>
</dbReference>
<dbReference type="Proteomes" id="UP000504882">
    <property type="component" value="Unassembled WGS sequence"/>
</dbReference>
<accession>A0ABY2DWH5</accession>
<dbReference type="PANTHER" id="PTHR36151">
    <property type="entry name" value="BLR2777 PROTEIN"/>
    <property type="match status" value="1"/>
</dbReference>
<evidence type="ECO:0000256" key="1">
    <source>
        <dbReference type="SAM" id="MobiDB-lite"/>
    </source>
</evidence>
<feature type="domain" description="ER-bound oxygenase mpaB/mpaB'/Rubber oxygenase catalytic" evidence="2">
    <location>
        <begin position="54"/>
        <end position="271"/>
    </location>
</feature>
<protein>
    <submittedName>
        <fullName evidence="3">DUF2236 domain-containing protein</fullName>
    </submittedName>
</protein>
<dbReference type="EMBL" id="SMNA01000021">
    <property type="protein sequence ID" value="TDE88142.1"/>
    <property type="molecule type" value="Genomic_DNA"/>
</dbReference>
<comment type="caution">
    <text evidence="3">The sequence shown here is derived from an EMBL/GenBank/DDBJ whole genome shotgun (WGS) entry which is preliminary data.</text>
</comment>
<proteinExistence type="predicted"/>
<feature type="region of interest" description="Disordered" evidence="1">
    <location>
        <begin position="285"/>
        <end position="313"/>
    </location>
</feature>
<gene>
    <name evidence="3" type="ORF">EXU48_24140</name>
</gene>
<evidence type="ECO:0000259" key="2">
    <source>
        <dbReference type="Pfam" id="PF09995"/>
    </source>
</evidence>
<name>A0ABY2DWH5_9MICO</name>
<sequence>MQTGSVGQITELRNRLSRSLLEKVAGPDGTEQTARIHATPGPRWFAKGSPVRVVHGDASMYIGGMRALLLQALHPLAMAAVEEHSDYRENTWGRLARTATYISETTYGTIEHAERAIRIVRAVHKRVHGTAPDGRPYRADDPHLITWVHVAEIESFLVAHEHFGREKLTPAQYDEYVRQAGEVAIRLGAESVPNTRAELSAAIEAFRPELQGTPAAADVAEFLLRHAPLPRPIKPAYWLLGRAAVATLPRWAREPLRVPDHPRRDRTTAVLGGRLGTAGLRWLTSAEPMRHPVPPSDAASHTARPDPHTLEPR</sequence>
<dbReference type="InterPro" id="IPR018713">
    <property type="entry name" value="MPAB/Lcp_cat_dom"/>
</dbReference>
<evidence type="ECO:0000313" key="3">
    <source>
        <dbReference type="EMBL" id="TDE88142.1"/>
    </source>
</evidence>
<reference evidence="3 4" key="1">
    <citation type="submission" date="2019-03" db="EMBL/GenBank/DDBJ databases">
        <title>Genomic features of bacteria from cold environments.</title>
        <authorList>
            <person name="Shen L."/>
        </authorList>
    </citation>
    <scope>NUCLEOTIDE SEQUENCE [LARGE SCALE GENOMIC DNA]</scope>
    <source>
        <strain evidence="4">T3246-1</strain>
    </source>
</reference>